<evidence type="ECO:0000313" key="8">
    <source>
        <dbReference type="EMBL" id="PPA70358.1"/>
    </source>
</evidence>
<keyword evidence="6 7" id="KW-0472">Membrane</keyword>
<accession>A0A2S5GBM3</accession>
<keyword evidence="3 8" id="KW-0813">Transport</keyword>
<feature type="transmembrane region" description="Helical" evidence="7">
    <location>
        <begin position="31"/>
        <end position="49"/>
    </location>
</feature>
<evidence type="ECO:0000256" key="1">
    <source>
        <dbReference type="ARBA" id="ARBA00004127"/>
    </source>
</evidence>
<dbReference type="EMBL" id="PREZ01000004">
    <property type="protein sequence ID" value="PPA70358.1"/>
    <property type="molecule type" value="Genomic_DNA"/>
</dbReference>
<dbReference type="PANTHER" id="PTHR16119">
    <property type="entry name" value="TRANSMEMBRANE PROTEIN 144"/>
    <property type="match status" value="1"/>
</dbReference>
<dbReference type="InterPro" id="IPR037185">
    <property type="entry name" value="EmrE-like"/>
</dbReference>
<feature type="transmembrane region" description="Helical" evidence="7">
    <location>
        <begin position="208"/>
        <end position="226"/>
    </location>
</feature>
<dbReference type="InterPro" id="IPR010651">
    <property type="entry name" value="Sugar_transport"/>
</dbReference>
<dbReference type="Pfam" id="PF06800">
    <property type="entry name" value="Sugar_transport"/>
    <property type="match status" value="1"/>
</dbReference>
<feature type="transmembrane region" description="Helical" evidence="7">
    <location>
        <begin position="232"/>
        <end position="253"/>
    </location>
</feature>
<feature type="transmembrane region" description="Helical" evidence="7">
    <location>
        <begin position="55"/>
        <end position="76"/>
    </location>
</feature>
<dbReference type="SUPFAM" id="SSF103481">
    <property type="entry name" value="Multidrug resistance efflux transporter EmrE"/>
    <property type="match status" value="2"/>
</dbReference>
<evidence type="ECO:0000256" key="5">
    <source>
        <dbReference type="ARBA" id="ARBA00022989"/>
    </source>
</evidence>
<feature type="transmembrane region" description="Helical" evidence="7">
    <location>
        <begin position="154"/>
        <end position="173"/>
    </location>
</feature>
<keyword evidence="3 8" id="KW-0762">Sugar transport</keyword>
<keyword evidence="5 7" id="KW-1133">Transmembrane helix</keyword>
<feature type="transmembrane region" description="Helical" evidence="7">
    <location>
        <begin position="262"/>
        <end position="281"/>
    </location>
</feature>
<dbReference type="NCBIfam" id="TIGR00776">
    <property type="entry name" value="RhaT"/>
    <property type="match status" value="1"/>
</dbReference>
<evidence type="ECO:0000256" key="6">
    <source>
        <dbReference type="ARBA" id="ARBA00023136"/>
    </source>
</evidence>
<keyword evidence="9" id="KW-1185">Reference proteome</keyword>
<feature type="transmembrane region" description="Helical" evidence="7">
    <location>
        <begin position="6"/>
        <end position="24"/>
    </location>
</feature>
<name>A0A2S5GBM3_9BACL</name>
<evidence type="ECO:0000313" key="9">
    <source>
        <dbReference type="Proteomes" id="UP000239047"/>
    </source>
</evidence>
<comment type="similarity">
    <text evidence="2">Belongs to the GRP transporter (TC 2.A.7.5) family.</text>
</comment>
<feature type="transmembrane region" description="Helical" evidence="7">
    <location>
        <begin position="114"/>
        <end position="133"/>
    </location>
</feature>
<sequence>MEILIALIPAVMWGSILLVSTKLGGGPYQQGVGTTIGALIFSVAAFFFTSPEFTWTIVIVSFISGLMWALGQMNQFKTAKHLGVSKTLPISTGMQLAGTSLFGVLVFGEWSTTMTLTIGITAIVLVIAGVVFTSFREKNGDDEGESPMKKGIPLLLLSTAGFVGYVVIIRWFSVDGWDAILPQSVGMVTGALLLSIKHKPFTKYTFRNLIPGLMWAAGNIALLLSIPRVGTATSFSLSQTGIIISTLGGIFLLGEKKTKKQMIMVIFGCVLIIAGGVLLGFTREG</sequence>
<dbReference type="Proteomes" id="UP000239047">
    <property type="component" value="Unassembled WGS sequence"/>
</dbReference>
<dbReference type="CDD" id="cd23112">
    <property type="entry name" value="glucose_uptake_GlcU"/>
    <property type="match status" value="1"/>
</dbReference>
<proteinExistence type="inferred from homology"/>
<evidence type="ECO:0000256" key="2">
    <source>
        <dbReference type="ARBA" id="ARBA00006117"/>
    </source>
</evidence>
<comment type="caution">
    <text evidence="8">The sequence shown here is derived from an EMBL/GenBank/DDBJ whole genome shotgun (WGS) entry which is preliminary data.</text>
</comment>
<comment type="subcellular location">
    <subcellularLocation>
        <location evidence="1">Endomembrane system</location>
        <topology evidence="1">Multi-pass membrane protein</topology>
    </subcellularLocation>
</comment>
<evidence type="ECO:0000256" key="3">
    <source>
        <dbReference type="ARBA" id="ARBA00022597"/>
    </source>
</evidence>
<evidence type="ECO:0000256" key="7">
    <source>
        <dbReference type="SAM" id="Phobius"/>
    </source>
</evidence>
<protein>
    <submittedName>
        <fullName evidence="8">Glucose transporter GlcU</fullName>
    </submittedName>
</protein>
<dbReference type="AlphaFoldDB" id="A0A2S5GBM3"/>
<dbReference type="PANTHER" id="PTHR16119:SF17">
    <property type="entry name" value="TRANSMEMBRANE PROTEIN 144"/>
    <property type="match status" value="1"/>
</dbReference>
<reference evidence="8 9" key="1">
    <citation type="submission" date="2018-02" db="EMBL/GenBank/DDBJ databases">
        <title>Jeotgalibacillus proteolyticum sp. nov. a protease producing bacterium isolated from ocean sediments of Laizhou Bay.</title>
        <authorList>
            <person name="Li Y."/>
        </authorList>
    </citation>
    <scope>NUCLEOTIDE SEQUENCE [LARGE SCALE GENOMIC DNA]</scope>
    <source>
        <strain evidence="8 9">22-7</strain>
    </source>
</reference>
<gene>
    <name evidence="8" type="ORF">C4B60_12330</name>
</gene>
<dbReference type="RefSeq" id="WP_104058308.1">
    <property type="nucleotide sequence ID" value="NZ_PREZ01000004.1"/>
</dbReference>
<dbReference type="GO" id="GO:0016020">
    <property type="term" value="C:membrane"/>
    <property type="evidence" value="ECO:0007669"/>
    <property type="project" value="InterPro"/>
</dbReference>
<dbReference type="OrthoDB" id="1452595at2"/>
<dbReference type="GO" id="GO:0012505">
    <property type="term" value="C:endomembrane system"/>
    <property type="evidence" value="ECO:0007669"/>
    <property type="project" value="UniProtKB-SubCell"/>
</dbReference>
<feature type="transmembrane region" description="Helical" evidence="7">
    <location>
        <begin position="88"/>
        <end position="108"/>
    </location>
</feature>
<keyword evidence="4 7" id="KW-0812">Transmembrane</keyword>
<organism evidence="8 9">
    <name type="scientific">Jeotgalibacillus proteolyticus</name>
    <dbReference type="NCBI Taxonomy" id="2082395"/>
    <lineage>
        <taxon>Bacteria</taxon>
        <taxon>Bacillati</taxon>
        <taxon>Bacillota</taxon>
        <taxon>Bacilli</taxon>
        <taxon>Bacillales</taxon>
        <taxon>Caryophanaceae</taxon>
        <taxon>Jeotgalibacillus</taxon>
    </lineage>
</organism>
<evidence type="ECO:0000256" key="4">
    <source>
        <dbReference type="ARBA" id="ARBA00022692"/>
    </source>
</evidence>
<feature type="transmembrane region" description="Helical" evidence="7">
    <location>
        <begin position="179"/>
        <end position="196"/>
    </location>
</feature>
<dbReference type="GO" id="GO:0015144">
    <property type="term" value="F:carbohydrate transmembrane transporter activity"/>
    <property type="evidence" value="ECO:0007669"/>
    <property type="project" value="InterPro"/>
</dbReference>